<dbReference type="Gene3D" id="6.10.250.690">
    <property type="match status" value="1"/>
</dbReference>
<name>A0ABV7YYC0_9BACT</name>
<dbReference type="PROSITE" id="PS51755">
    <property type="entry name" value="OMPR_PHOB"/>
    <property type="match status" value="1"/>
</dbReference>
<evidence type="ECO:0000256" key="6">
    <source>
        <dbReference type="PROSITE-ProRule" id="PRU00169"/>
    </source>
</evidence>
<feature type="domain" description="Response regulatory" evidence="8">
    <location>
        <begin position="2"/>
        <end position="116"/>
    </location>
</feature>
<evidence type="ECO:0000256" key="5">
    <source>
        <dbReference type="ARBA" id="ARBA00023163"/>
    </source>
</evidence>
<dbReference type="Gene3D" id="1.10.10.10">
    <property type="entry name" value="Winged helix-like DNA-binding domain superfamily/Winged helix DNA-binding domain"/>
    <property type="match status" value="1"/>
</dbReference>
<feature type="DNA-binding region" description="OmpR/PhoB-type" evidence="7">
    <location>
        <begin position="128"/>
        <end position="226"/>
    </location>
</feature>
<protein>
    <submittedName>
        <fullName evidence="10">Response regulator transcription factor</fullName>
    </submittedName>
</protein>
<keyword evidence="2" id="KW-0902">Two-component regulatory system</keyword>
<dbReference type="EMBL" id="JBHRYQ010000001">
    <property type="protein sequence ID" value="MFC3811178.1"/>
    <property type="molecule type" value="Genomic_DNA"/>
</dbReference>
<evidence type="ECO:0000256" key="1">
    <source>
        <dbReference type="ARBA" id="ARBA00022553"/>
    </source>
</evidence>
<keyword evidence="4 7" id="KW-0238">DNA-binding</keyword>
<dbReference type="Gene3D" id="3.40.50.2300">
    <property type="match status" value="1"/>
</dbReference>
<dbReference type="SUPFAM" id="SSF52172">
    <property type="entry name" value="CheY-like"/>
    <property type="match status" value="1"/>
</dbReference>
<dbReference type="InterPro" id="IPR011006">
    <property type="entry name" value="CheY-like_superfamily"/>
</dbReference>
<dbReference type="InterPro" id="IPR016032">
    <property type="entry name" value="Sig_transdc_resp-reg_C-effctor"/>
</dbReference>
<dbReference type="InterPro" id="IPR036388">
    <property type="entry name" value="WH-like_DNA-bd_sf"/>
</dbReference>
<dbReference type="PANTHER" id="PTHR48111:SF22">
    <property type="entry name" value="REGULATOR OF RPOS"/>
    <property type="match status" value="1"/>
</dbReference>
<dbReference type="Proteomes" id="UP001595616">
    <property type="component" value="Unassembled WGS sequence"/>
</dbReference>
<keyword evidence="3" id="KW-0805">Transcription regulation</keyword>
<dbReference type="PANTHER" id="PTHR48111">
    <property type="entry name" value="REGULATOR OF RPOS"/>
    <property type="match status" value="1"/>
</dbReference>
<accession>A0ABV7YYC0</accession>
<organism evidence="10 11">
    <name type="scientific">Lacihabitans lacunae</name>
    <dbReference type="NCBI Taxonomy" id="1028214"/>
    <lineage>
        <taxon>Bacteria</taxon>
        <taxon>Pseudomonadati</taxon>
        <taxon>Bacteroidota</taxon>
        <taxon>Cytophagia</taxon>
        <taxon>Cytophagales</taxon>
        <taxon>Leadbetterellaceae</taxon>
        <taxon>Lacihabitans</taxon>
    </lineage>
</organism>
<evidence type="ECO:0000259" key="9">
    <source>
        <dbReference type="PROSITE" id="PS51755"/>
    </source>
</evidence>
<evidence type="ECO:0000259" key="8">
    <source>
        <dbReference type="PROSITE" id="PS50110"/>
    </source>
</evidence>
<dbReference type="SUPFAM" id="SSF46894">
    <property type="entry name" value="C-terminal effector domain of the bipartite response regulators"/>
    <property type="match status" value="1"/>
</dbReference>
<dbReference type="SMART" id="SM00448">
    <property type="entry name" value="REC"/>
    <property type="match status" value="1"/>
</dbReference>
<evidence type="ECO:0000313" key="10">
    <source>
        <dbReference type="EMBL" id="MFC3811178.1"/>
    </source>
</evidence>
<evidence type="ECO:0000313" key="11">
    <source>
        <dbReference type="Proteomes" id="UP001595616"/>
    </source>
</evidence>
<dbReference type="SMART" id="SM00862">
    <property type="entry name" value="Trans_reg_C"/>
    <property type="match status" value="1"/>
</dbReference>
<dbReference type="InterPro" id="IPR039420">
    <property type="entry name" value="WalR-like"/>
</dbReference>
<gene>
    <name evidence="10" type="ORF">ACFOOI_10970</name>
</gene>
<keyword evidence="1 6" id="KW-0597">Phosphoprotein</keyword>
<evidence type="ECO:0000256" key="2">
    <source>
        <dbReference type="ARBA" id="ARBA00023012"/>
    </source>
</evidence>
<dbReference type="Pfam" id="PF00072">
    <property type="entry name" value="Response_reg"/>
    <property type="match status" value="1"/>
</dbReference>
<feature type="domain" description="OmpR/PhoB-type" evidence="9">
    <location>
        <begin position="128"/>
        <end position="226"/>
    </location>
</feature>
<keyword evidence="11" id="KW-1185">Reference proteome</keyword>
<dbReference type="InterPro" id="IPR001867">
    <property type="entry name" value="OmpR/PhoB-type_DNA-bd"/>
</dbReference>
<dbReference type="Pfam" id="PF00486">
    <property type="entry name" value="Trans_reg_C"/>
    <property type="match status" value="1"/>
</dbReference>
<reference evidence="11" key="1">
    <citation type="journal article" date="2019" name="Int. J. Syst. Evol. Microbiol.">
        <title>The Global Catalogue of Microorganisms (GCM) 10K type strain sequencing project: providing services to taxonomists for standard genome sequencing and annotation.</title>
        <authorList>
            <consortium name="The Broad Institute Genomics Platform"/>
            <consortium name="The Broad Institute Genome Sequencing Center for Infectious Disease"/>
            <person name="Wu L."/>
            <person name="Ma J."/>
        </authorList>
    </citation>
    <scope>NUCLEOTIDE SEQUENCE [LARGE SCALE GENOMIC DNA]</scope>
    <source>
        <strain evidence="11">CECT 7956</strain>
    </source>
</reference>
<dbReference type="InterPro" id="IPR001789">
    <property type="entry name" value="Sig_transdc_resp-reg_receiver"/>
</dbReference>
<comment type="caution">
    <text evidence="10">The sequence shown here is derived from an EMBL/GenBank/DDBJ whole genome shotgun (WGS) entry which is preliminary data.</text>
</comment>
<evidence type="ECO:0000256" key="4">
    <source>
        <dbReference type="ARBA" id="ARBA00023125"/>
    </source>
</evidence>
<dbReference type="CDD" id="cd00383">
    <property type="entry name" value="trans_reg_C"/>
    <property type="match status" value="1"/>
</dbReference>
<evidence type="ECO:0000256" key="7">
    <source>
        <dbReference type="PROSITE-ProRule" id="PRU01091"/>
    </source>
</evidence>
<dbReference type="RefSeq" id="WP_379837957.1">
    <property type="nucleotide sequence ID" value="NZ_JBHRYQ010000001.1"/>
</dbReference>
<dbReference type="PROSITE" id="PS50110">
    <property type="entry name" value="RESPONSE_REGULATORY"/>
    <property type="match status" value="1"/>
</dbReference>
<feature type="modified residue" description="4-aspartylphosphate" evidence="6">
    <location>
        <position position="51"/>
    </location>
</feature>
<evidence type="ECO:0000256" key="3">
    <source>
        <dbReference type="ARBA" id="ARBA00023015"/>
    </source>
</evidence>
<sequence>MNVLIIEDEIKLAKFIYQGLTENGYQCEMTHDGKTGLKLAYGKEYQIILMDVNMPEINGFDLCEKLRENNINTPVLMLTGMANTSSKVMGLNSGADDYLAKPFEFDELLARIRALLRRNSLSGTEIKSQLLKIADLEVDTHAKVVKRAGNIIPLAAKEFFLLEYLMKNKNRVVSKSQIFSEVWDLNADLDGGKVEVYISKLRNAVDKNFPVKLIHTIIDLGYIIKEA</sequence>
<keyword evidence="5" id="KW-0804">Transcription</keyword>
<proteinExistence type="predicted"/>